<organism evidence="3">
    <name type="scientific">freshwater metagenome</name>
    <dbReference type="NCBI Taxonomy" id="449393"/>
    <lineage>
        <taxon>unclassified sequences</taxon>
        <taxon>metagenomes</taxon>
        <taxon>ecological metagenomes</taxon>
    </lineage>
</organism>
<dbReference type="EMBL" id="CAEZYR010000037">
    <property type="protein sequence ID" value="CAB4741564.1"/>
    <property type="molecule type" value="Genomic_DNA"/>
</dbReference>
<protein>
    <submittedName>
        <fullName evidence="3">Unannotated protein</fullName>
    </submittedName>
</protein>
<name>A0A6J7GRB2_9ZZZZ</name>
<sequence length="185" mass="21238">MIDRWKAWHQVGERIERASDERHRAMLECVREHIIAETEADFDRLMRTLCAEPSFNFWVAGNGSGAGPKGLDAVHVHYRNLIREKRYVFEIDIERIVVDDDTVVTEGWFHQIFPGTTLLERGADIDDPSAAYQVTMRLLLLWPFTETGELIGEDSYAGSTMFAPGSVRKLDEAEIPEEFRAALRR</sequence>
<evidence type="ECO:0000313" key="4">
    <source>
        <dbReference type="EMBL" id="CAB4975773.1"/>
    </source>
</evidence>
<dbReference type="Gene3D" id="3.10.450.50">
    <property type="match status" value="1"/>
</dbReference>
<accession>A0A6J7GRB2</accession>
<reference evidence="3" key="1">
    <citation type="submission" date="2020-05" db="EMBL/GenBank/DDBJ databases">
        <authorList>
            <person name="Chiriac C."/>
            <person name="Salcher M."/>
            <person name="Ghai R."/>
            <person name="Kavagutti S V."/>
        </authorList>
    </citation>
    <scope>NUCLEOTIDE SEQUENCE</scope>
</reference>
<evidence type="ECO:0000313" key="1">
    <source>
        <dbReference type="EMBL" id="CAB4741564.1"/>
    </source>
</evidence>
<dbReference type="AlphaFoldDB" id="A0A6J7GRB2"/>
<evidence type="ECO:0000313" key="2">
    <source>
        <dbReference type="EMBL" id="CAB4812671.1"/>
    </source>
</evidence>
<gene>
    <name evidence="1" type="ORF">UFOPK2754_01212</name>
    <name evidence="2" type="ORF">UFOPK3139_00099</name>
    <name evidence="3" type="ORF">UFOPK3543_01203</name>
    <name evidence="4" type="ORF">UFOPK3967_00044</name>
</gene>
<proteinExistence type="predicted"/>
<dbReference type="InterPro" id="IPR032710">
    <property type="entry name" value="NTF2-like_dom_sf"/>
</dbReference>
<dbReference type="EMBL" id="CAFBOS010000001">
    <property type="protein sequence ID" value="CAB4975773.1"/>
    <property type="molecule type" value="Genomic_DNA"/>
</dbReference>
<evidence type="ECO:0000313" key="3">
    <source>
        <dbReference type="EMBL" id="CAB4906823.1"/>
    </source>
</evidence>
<dbReference type="EMBL" id="CAFABA010000002">
    <property type="protein sequence ID" value="CAB4812671.1"/>
    <property type="molecule type" value="Genomic_DNA"/>
</dbReference>
<dbReference type="EMBL" id="CAFBMH010000035">
    <property type="protein sequence ID" value="CAB4906823.1"/>
    <property type="molecule type" value="Genomic_DNA"/>
</dbReference>
<dbReference type="SUPFAM" id="SSF54427">
    <property type="entry name" value="NTF2-like"/>
    <property type="match status" value="1"/>
</dbReference>